<keyword evidence="6" id="KW-1185">Reference proteome</keyword>
<name>A0A6P8H5T5_ACTTE</name>
<dbReference type="GeneID" id="116288209"/>
<evidence type="ECO:0000313" key="6">
    <source>
        <dbReference type="Proteomes" id="UP000515163"/>
    </source>
</evidence>
<dbReference type="InterPro" id="IPR006076">
    <property type="entry name" value="FAD-dep_OxRdtase"/>
</dbReference>
<dbReference type="OrthoDB" id="424974at2759"/>
<dbReference type="PANTHER" id="PTHR13847:SF287">
    <property type="entry name" value="FAD-DEPENDENT OXIDOREDUCTASE DOMAIN-CONTAINING PROTEIN 1"/>
    <property type="match status" value="1"/>
</dbReference>
<dbReference type="Pfam" id="PF01266">
    <property type="entry name" value="DAO"/>
    <property type="match status" value="1"/>
</dbReference>
<evidence type="ECO:0000256" key="2">
    <source>
        <dbReference type="ARBA" id="ARBA00039785"/>
    </source>
</evidence>
<keyword evidence="4" id="KW-0472">Membrane</keyword>
<dbReference type="Proteomes" id="UP000515163">
    <property type="component" value="Unplaced"/>
</dbReference>
<dbReference type="InterPro" id="IPR036188">
    <property type="entry name" value="FAD/NAD-bd_sf"/>
</dbReference>
<dbReference type="FunCoup" id="A0A6P8H5T5">
    <property type="interactions" value="743"/>
</dbReference>
<dbReference type="InParanoid" id="A0A6P8H5T5"/>
<dbReference type="SUPFAM" id="SSF51905">
    <property type="entry name" value="FAD/NAD(P)-binding domain"/>
    <property type="match status" value="1"/>
</dbReference>
<evidence type="ECO:0000259" key="5">
    <source>
        <dbReference type="Pfam" id="PF01266"/>
    </source>
</evidence>
<dbReference type="PANTHER" id="PTHR13847">
    <property type="entry name" value="SARCOSINE DEHYDROGENASE-RELATED"/>
    <property type="match status" value="1"/>
</dbReference>
<keyword evidence="4" id="KW-0812">Transmembrane</keyword>
<evidence type="ECO:0000256" key="4">
    <source>
        <dbReference type="SAM" id="Phobius"/>
    </source>
</evidence>
<organism evidence="6 7">
    <name type="scientific">Actinia tenebrosa</name>
    <name type="common">Australian red waratah sea anemone</name>
    <dbReference type="NCBI Taxonomy" id="6105"/>
    <lineage>
        <taxon>Eukaryota</taxon>
        <taxon>Metazoa</taxon>
        <taxon>Cnidaria</taxon>
        <taxon>Anthozoa</taxon>
        <taxon>Hexacorallia</taxon>
        <taxon>Actiniaria</taxon>
        <taxon>Actiniidae</taxon>
        <taxon>Actinia</taxon>
    </lineage>
</organism>
<dbReference type="GO" id="GO:0032981">
    <property type="term" value="P:mitochondrial respiratory chain complex I assembly"/>
    <property type="evidence" value="ECO:0007669"/>
    <property type="project" value="TreeGrafter"/>
</dbReference>
<dbReference type="GO" id="GO:0016491">
    <property type="term" value="F:oxidoreductase activity"/>
    <property type="evidence" value="ECO:0007669"/>
    <property type="project" value="UniProtKB-KW"/>
</dbReference>
<dbReference type="AlphaFoldDB" id="A0A6P8H5T5"/>
<proteinExistence type="predicted"/>
<keyword evidence="4" id="KW-1133">Transmembrane helix</keyword>
<dbReference type="RefSeq" id="XP_031550826.1">
    <property type="nucleotide sequence ID" value="XM_031694966.1"/>
</dbReference>
<dbReference type="Gene3D" id="3.50.50.60">
    <property type="entry name" value="FAD/NAD(P)-binding domain"/>
    <property type="match status" value="1"/>
</dbReference>
<reference evidence="7" key="1">
    <citation type="submission" date="2025-08" db="UniProtKB">
        <authorList>
            <consortium name="RefSeq"/>
        </authorList>
    </citation>
    <scope>IDENTIFICATION</scope>
    <source>
        <tissue evidence="7">Tentacle</tissue>
    </source>
</reference>
<accession>A0A6P8H5T5</accession>
<dbReference type="GO" id="GO:0005739">
    <property type="term" value="C:mitochondrion"/>
    <property type="evidence" value="ECO:0007669"/>
    <property type="project" value="GOC"/>
</dbReference>
<keyword evidence="1" id="KW-0560">Oxidoreductase</keyword>
<feature type="domain" description="FAD dependent oxidoreductase" evidence="5">
    <location>
        <begin position="32"/>
        <end position="395"/>
    </location>
</feature>
<feature type="transmembrane region" description="Helical" evidence="4">
    <location>
        <begin position="29"/>
        <end position="50"/>
    </location>
</feature>
<evidence type="ECO:0000256" key="3">
    <source>
        <dbReference type="ARBA" id="ARBA00046185"/>
    </source>
</evidence>
<protein>
    <recommendedName>
        <fullName evidence="2">FAD-dependent oxidoreductase domain-containing protein 1</fullName>
    </recommendedName>
</protein>
<comment type="function">
    <text evidence="3">Required for the assembly of the mitochondrial membrane respiratory chain NADH dehydrogenase (Complex I). Involved in mid-late stages of complex I assembly.</text>
</comment>
<evidence type="ECO:0000256" key="1">
    <source>
        <dbReference type="ARBA" id="ARBA00023002"/>
    </source>
</evidence>
<dbReference type="Gene3D" id="3.30.9.10">
    <property type="entry name" value="D-Amino Acid Oxidase, subunit A, domain 2"/>
    <property type="match status" value="1"/>
</dbReference>
<evidence type="ECO:0000313" key="7">
    <source>
        <dbReference type="RefSeq" id="XP_031550826.1"/>
    </source>
</evidence>
<sequence>MRHTSRLSRWFTNRSFDLYRRFSRERRNASYDVAILGGGAMGSSTAYFLANRQPDLRICVIERDLTYSKCSTALSVGSIRQQFSTAENIQLSQFGFQFLSNIGEYLGVEGKDLPDINLKKGGYLILSGEKGLTTLQDNYTLQRDLGCAVSLLTQDELKTRFPWMNTDGIGMASLGTDKEGWFDPWALLDAFKKKSISLGVDYIHGEVTDIQLGKGNLVSNIEIVPNHLLQSRQNITCGVAVNTSGCWSGATASMLGIHLPIEPRKRFVFVIDCPDLVNEDVLLCDKSGFYFRPEGKHFVTGRCPPSVEEEPSIDNLDVDYDFFYEALWPDLAYRVPAFECLKVKSAWAGYYDYNTLDCNAVIGRHPEIKNLIFASGFSGHGIQHSPGTGRAVSELILDGNFTSINLSRLGYERVLNKDPLKENNIIG</sequence>
<dbReference type="KEGG" id="aten:116288209"/>
<gene>
    <name evidence="7" type="primary">LOC116288209</name>
</gene>